<evidence type="ECO:0000256" key="2">
    <source>
        <dbReference type="PROSITE-ProRule" id="PRU00235"/>
    </source>
</evidence>
<evidence type="ECO:0000313" key="4">
    <source>
        <dbReference type="Proteomes" id="UP001234989"/>
    </source>
</evidence>
<dbReference type="InterPro" id="IPR009091">
    <property type="entry name" value="RCC1/BLIP-II"/>
</dbReference>
<name>A0AAF0UAL5_SOLVR</name>
<keyword evidence="1" id="KW-0677">Repeat</keyword>
<proteinExistence type="predicted"/>
<dbReference type="SUPFAM" id="SSF50985">
    <property type="entry name" value="RCC1/BLIP-II"/>
    <property type="match status" value="1"/>
</dbReference>
<reference evidence="3" key="1">
    <citation type="submission" date="2023-08" db="EMBL/GenBank/DDBJ databases">
        <title>A de novo genome assembly of Solanum verrucosum Schlechtendal, a Mexican diploid species geographically isolated from the other diploid A-genome species in potato relatives.</title>
        <authorList>
            <person name="Hosaka K."/>
        </authorList>
    </citation>
    <scope>NUCLEOTIDE SEQUENCE</scope>
    <source>
        <tissue evidence="3">Young leaves</tissue>
    </source>
</reference>
<dbReference type="EMBL" id="CP133619">
    <property type="protein sequence ID" value="WMV42535.1"/>
    <property type="molecule type" value="Genomic_DNA"/>
</dbReference>
<protein>
    <submittedName>
        <fullName evidence="3">Uncharacterized protein</fullName>
    </submittedName>
</protein>
<dbReference type="AlphaFoldDB" id="A0AAF0UAL5"/>
<organism evidence="3 4">
    <name type="scientific">Solanum verrucosum</name>
    <dbReference type="NCBI Taxonomy" id="315347"/>
    <lineage>
        <taxon>Eukaryota</taxon>
        <taxon>Viridiplantae</taxon>
        <taxon>Streptophyta</taxon>
        <taxon>Embryophyta</taxon>
        <taxon>Tracheophyta</taxon>
        <taxon>Spermatophyta</taxon>
        <taxon>Magnoliopsida</taxon>
        <taxon>eudicotyledons</taxon>
        <taxon>Gunneridae</taxon>
        <taxon>Pentapetalae</taxon>
        <taxon>asterids</taxon>
        <taxon>lamiids</taxon>
        <taxon>Solanales</taxon>
        <taxon>Solanaceae</taxon>
        <taxon>Solanoideae</taxon>
        <taxon>Solaneae</taxon>
        <taxon>Solanum</taxon>
    </lineage>
</organism>
<evidence type="ECO:0000313" key="3">
    <source>
        <dbReference type="EMBL" id="WMV42535.1"/>
    </source>
</evidence>
<dbReference type="PROSITE" id="PS50012">
    <property type="entry name" value="RCC1_3"/>
    <property type="match status" value="1"/>
</dbReference>
<dbReference type="Pfam" id="PF00415">
    <property type="entry name" value="RCC1"/>
    <property type="match status" value="1"/>
</dbReference>
<dbReference type="Gene3D" id="2.130.10.30">
    <property type="entry name" value="Regulator of chromosome condensation 1/beta-lactamase-inhibitor protein II"/>
    <property type="match status" value="1"/>
</dbReference>
<sequence>MAEEVESSESGSGNLFNKIIALAAGEAHTLALTANGDVYSWGRGTFGRLGTASETDHLFPARINFDSDGDKRVKIVAIAAGAYHSLAVSDDGSVWGWGYNVCILERSLDLYI</sequence>
<evidence type="ECO:0000256" key="1">
    <source>
        <dbReference type="ARBA" id="ARBA00022737"/>
    </source>
</evidence>
<feature type="repeat" description="RCC1" evidence="2">
    <location>
        <begin position="36"/>
        <end position="91"/>
    </location>
</feature>
<dbReference type="InterPro" id="IPR051625">
    <property type="entry name" value="Signaling_Regulatory_Domain"/>
</dbReference>
<keyword evidence="4" id="KW-1185">Reference proteome</keyword>
<dbReference type="PANTHER" id="PTHR22872">
    <property type="entry name" value="BTK-BINDING PROTEIN-RELATED"/>
    <property type="match status" value="1"/>
</dbReference>
<dbReference type="PROSITE" id="PS00626">
    <property type="entry name" value="RCC1_2"/>
    <property type="match status" value="1"/>
</dbReference>
<gene>
    <name evidence="3" type="ORF">MTR67_035920</name>
</gene>
<dbReference type="Proteomes" id="UP001234989">
    <property type="component" value="Chromosome 8"/>
</dbReference>
<accession>A0AAF0UAL5</accession>
<dbReference type="InterPro" id="IPR000408">
    <property type="entry name" value="Reg_chr_condens"/>
</dbReference>